<dbReference type="Gene3D" id="1.20.1280.50">
    <property type="match status" value="1"/>
</dbReference>
<dbReference type="SUPFAM" id="SSF81383">
    <property type="entry name" value="F-box domain"/>
    <property type="match status" value="1"/>
</dbReference>
<dbReference type="Proteomes" id="UP000077266">
    <property type="component" value="Unassembled WGS sequence"/>
</dbReference>
<organism evidence="2 3">
    <name type="scientific">Exidia glandulosa HHB12029</name>
    <dbReference type="NCBI Taxonomy" id="1314781"/>
    <lineage>
        <taxon>Eukaryota</taxon>
        <taxon>Fungi</taxon>
        <taxon>Dikarya</taxon>
        <taxon>Basidiomycota</taxon>
        <taxon>Agaricomycotina</taxon>
        <taxon>Agaricomycetes</taxon>
        <taxon>Auriculariales</taxon>
        <taxon>Exidiaceae</taxon>
        <taxon>Exidia</taxon>
    </lineage>
</organism>
<name>A0A165BQM2_EXIGL</name>
<dbReference type="EMBL" id="KV426421">
    <property type="protein sequence ID" value="KZV81073.1"/>
    <property type="molecule type" value="Genomic_DNA"/>
</dbReference>
<evidence type="ECO:0000313" key="2">
    <source>
        <dbReference type="EMBL" id="KZV81073.1"/>
    </source>
</evidence>
<gene>
    <name evidence="2" type="ORF">EXIGLDRAFT_394196</name>
</gene>
<dbReference type="CDD" id="cd09917">
    <property type="entry name" value="F-box_SF"/>
    <property type="match status" value="1"/>
</dbReference>
<protein>
    <recommendedName>
        <fullName evidence="1">F-box domain-containing protein</fullName>
    </recommendedName>
</protein>
<evidence type="ECO:0000313" key="3">
    <source>
        <dbReference type="Proteomes" id="UP000077266"/>
    </source>
</evidence>
<dbReference type="InterPro" id="IPR036047">
    <property type="entry name" value="F-box-like_dom_sf"/>
</dbReference>
<dbReference type="InParanoid" id="A0A165BQM2"/>
<accession>A0A165BQM2</accession>
<evidence type="ECO:0000259" key="1">
    <source>
        <dbReference type="Pfam" id="PF12937"/>
    </source>
</evidence>
<dbReference type="OrthoDB" id="2322499at2759"/>
<feature type="domain" description="F-box" evidence="1">
    <location>
        <begin position="28"/>
        <end position="66"/>
    </location>
</feature>
<dbReference type="Pfam" id="PF12937">
    <property type="entry name" value="F-box-like"/>
    <property type="match status" value="1"/>
</dbReference>
<reference evidence="2 3" key="1">
    <citation type="journal article" date="2016" name="Mol. Biol. Evol.">
        <title>Comparative Genomics of Early-Diverging Mushroom-Forming Fungi Provides Insights into the Origins of Lignocellulose Decay Capabilities.</title>
        <authorList>
            <person name="Nagy L.G."/>
            <person name="Riley R."/>
            <person name="Tritt A."/>
            <person name="Adam C."/>
            <person name="Daum C."/>
            <person name="Floudas D."/>
            <person name="Sun H."/>
            <person name="Yadav J.S."/>
            <person name="Pangilinan J."/>
            <person name="Larsson K.H."/>
            <person name="Matsuura K."/>
            <person name="Barry K."/>
            <person name="Labutti K."/>
            <person name="Kuo R."/>
            <person name="Ohm R.A."/>
            <person name="Bhattacharya S.S."/>
            <person name="Shirouzu T."/>
            <person name="Yoshinaga Y."/>
            <person name="Martin F.M."/>
            <person name="Grigoriev I.V."/>
            <person name="Hibbett D.S."/>
        </authorList>
    </citation>
    <scope>NUCLEOTIDE SEQUENCE [LARGE SCALE GENOMIC DNA]</scope>
    <source>
        <strain evidence="2 3">HHB12029</strain>
    </source>
</reference>
<proteinExistence type="predicted"/>
<dbReference type="InterPro" id="IPR001810">
    <property type="entry name" value="F-box_dom"/>
</dbReference>
<dbReference type="AlphaFoldDB" id="A0A165BQM2"/>
<sequence length="128" mass="14884">MPSAGPDKTPSRSLPVSLDLDLSRFVLPELLLSVFDWLPQKDLLSATASCRRWRALAFSHPGFYYHLELVVHGVDWTPLHTFCARLRYLRERNLRASVVVDWSLGLTTDPAGILCSRWMRRLRWRYES</sequence>
<keyword evidence="3" id="KW-1185">Reference proteome</keyword>